<dbReference type="RefSeq" id="WP_188658142.1">
    <property type="nucleotide sequence ID" value="NZ_BMIH01000002.1"/>
</dbReference>
<evidence type="ECO:0000259" key="2">
    <source>
        <dbReference type="PROSITE" id="PS50930"/>
    </source>
</evidence>
<accession>A0A916WSI8</accession>
<dbReference type="AlphaFoldDB" id="A0A916WSI8"/>
<dbReference type="InterPro" id="IPR007492">
    <property type="entry name" value="LytTR_DNA-bd_dom"/>
</dbReference>
<dbReference type="GO" id="GO:0003677">
    <property type="term" value="F:DNA binding"/>
    <property type="evidence" value="ECO:0007669"/>
    <property type="project" value="InterPro"/>
</dbReference>
<keyword evidence="1" id="KW-0472">Membrane</keyword>
<dbReference type="EMBL" id="BMIH01000002">
    <property type="protein sequence ID" value="GGB26583.1"/>
    <property type="molecule type" value="Genomic_DNA"/>
</dbReference>
<feature type="transmembrane region" description="Helical" evidence="1">
    <location>
        <begin position="7"/>
        <end position="27"/>
    </location>
</feature>
<proteinExistence type="predicted"/>
<keyword evidence="4" id="KW-1185">Reference proteome</keyword>
<sequence>MDRTRITLIDLAVMVAIGLVLALLGPFGTFEASLAWRCVYWLSLIVGGYFLYLPAMMLADRAAHRLDLPAGGLWAASCALASLPMTMVVWSVSAMGRAWRWPTVDQFVRAYAHVLVIGGIACLVLWFVGQRRVRVEAAVPEALAAAQAAPAPSAALPRFVDRLPPHLGRDLLALEMEDHYVRAHTALGSTLILMRMRDAVAELDGAEGAQVHRSWWVARHAVAATRREGRNVRLALVNGAEAPVARDMAAALRVAGWF</sequence>
<reference evidence="3" key="1">
    <citation type="journal article" date="2014" name="Int. J. Syst. Evol. Microbiol.">
        <title>Complete genome sequence of Corynebacterium casei LMG S-19264T (=DSM 44701T), isolated from a smear-ripened cheese.</title>
        <authorList>
            <consortium name="US DOE Joint Genome Institute (JGI-PGF)"/>
            <person name="Walter F."/>
            <person name="Albersmeier A."/>
            <person name="Kalinowski J."/>
            <person name="Ruckert C."/>
        </authorList>
    </citation>
    <scope>NUCLEOTIDE SEQUENCE</scope>
    <source>
        <strain evidence="3">CGMCC 1.15330</strain>
    </source>
</reference>
<feature type="transmembrane region" description="Helical" evidence="1">
    <location>
        <begin position="110"/>
        <end position="128"/>
    </location>
</feature>
<feature type="transmembrane region" description="Helical" evidence="1">
    <location>
        <begin position="71"/>
        <end position="90"/>
    </location>
</feature>
<comment type="caution">
    <text evidence="3">The sequence shown here is derived from an EMBL/GenBank/DDBJ whole genome shotgun (WGS) entry which is preliminary data.</text>
</comment>
<evidence type="ECO:0000313" key="4">
    <source>
        <dbReference type="Proteomes" id="UP000623067"/>
    </source>
</evidence>
<keyword evidence="1" id="KW-1133">Transmembrane helix</keyword>
<feature type="transmembrane region" description="Helical" evidence="1">
    <location>
        <begin position="39"/>
        <end position="59"/>
    </location>
</feature>
<dbReference type="PROSITE" id="PS50930">
    <property type="entry name" value="HTH_LYTTR"/>
    <property type="match status" value="1"/>
</dbReference>
<keyword evidence="1" id="KW-0812">Transmembrane</keyword>
<dbReference type="Pfam" id="PF04397">
    <property type="entry name" value="LytTR"/>
    <property type="match status" value="1"/>
</dbReference>
<dbReference type="SMART" id="SM00850">
    <property type="entry name" value="LytTR"/>
    <property type="match status" value="1"/>
</dbReference>
<protein>
    <submittedName>
        <fullName evidence="3">LytR family transcriptional regulator</fullName>
    </submittedName>
</protein>
<gene>
    <name evidence="3" type="ORF">GCM10011380_15130</name>
</gene>
<evidence type="ECO:0000256" key="1">
    <source>
        <dbReference type="SAM" id="Phobius"/>
    </source>
</evidence>
<evidence type="ECO:0000313" key="3">
    <source>
        <dbReference type="EMBL" id="GGB26583.1"/>
    </source>
</evidence>
<reference evidence="3" key="2">
    <citation type="submission" date="2020-09" db="EMBL/GenBank/DDBJ databases">
        <authorList>
            <person name="Sun Q."/>
            <person name="Zhou Y."/>
        </authorList>
    </citation>
    <scope>NUCLEOTIDE SEQUENCE</scope>
    <source>
        <strain evidence="3">CGMCC 1.15330</strain>
    </source>
</reference>
<feature type="domain" description="HTH LytTR-type" evidence="2">
    <location>
        <begin position="169"/>
        <end position="258"/>
    </location>
</feature>
<organism evidence="3 4">
    <name type="scientific">Sphingomonas metalli</name>
    <dbReference type="NCBI Taxonomy" id="1779358"/>
    <lineage>
        <taxon>Bacteria</taxon>
        <taxon>Pseudomonadati</taxon>
        <taxon>Pseudomonadota</taxon>
        <taxon>Alphaproteobacteria</taxon>
        <taxon>Sphingomonadales</taxon>
        <taxon>Sphingomonadaceae</taxon>
        <taxon>Sphingomonas</taxon>
    </lineage>
</organism>
<dbReference type="Proteomes" id="UP000623067">
    <property type="component" value="Unassembled WGS sequence"/>
</dbReference>
<name>A0A916WSI8_9SPHN</name>